<feature type="compositionally biased region" description="Polar residues" evidence="2">
    <location>
        <begin position="312"/>
        <end position="323"/>
    </location>
</feature>
<protein>
    <submittedName>
        <fullName evidence="3">Tetrahydromethanopterin S-methyltransferase subunit B</fullName>
    </submittedName>
</protein>
<evidence type="ECO:0000313" key="3">
    <source>
        <dbReference type="EMBL" id="MDP9800222.1"/>
    </source>
</evidence>
<dbReference type="Proteomes" id="UP001235966">
    <property type="component" value="Unassembled WGS sequence"/>
</dbReference>
<dbReference type="RefSeq" id="WP_278057619.1">
    <property type="nucleotide sequence ID" value="NZ_CP121247.1"/>
</dbReference>
<keyword evidence="4" id="KW-1185">Reference proteome</keyword>
<proteinExistence type="predicted"/>
<gene>
    <name evidence="3" type="ORF">J2S49_000298</name>
</gene>
<reference evidence="3 4" key="1">
    <citation type="submission" date="2023-07" db="EMBL/GenBank/DDBJ databases">
        <title>Sequencing the genomes of 1000 actinobacteria strains.</title>
        <authorList>
            <person name="Klenk H.-P."/>
        </authorList>
    </citation>
    <scope>NUCLEOTIDE SEQUENCE [LARGE SCALE GENOMIC DNA]</scope>
    <source>
        <strain evidence="3 4">DSM 102162</strain>
    </source>
</reference>
<feature type="compositionally biased region" description="Basic and acidic residues" evidence="2">
    <location>
        <begin position="250"/>
        <end position="308"/>
    </location>
</feature>
<accession>A0ABT9N952</accession>
<sequence>MTQPAQEPRRSRAKTIAATLLLVTVVGGTGAAYYYSDAGKFARECSAQLSAAETGKDTVTQAVANADAALKKASEQDLGASALPIIADLTNAKNAILRTRLVEPTCNTTEQLSRLTNHNAEVERQVNVIDEQIAKIDDRIRDLETARIVSKAQREMTSMKTGLPVMRGRAQVQLNRVEATPEYLTIETIRTAYDALKKTYEESGKLDTSTSAKTRDDAKALTDRAATIRTSIDQLNQQLGDLEKTVDDVERAQAEQQRAEDERRRLEEEQRRQQAEAEQQARLDAERARQEVERARQEAERARQEAERNQQGGQPSGNNSDRP</sequence>
<organism evidence="3 4">
    <name type="scientific">Arcanobacterium wilhelmae</name>
    <dbReference type="NCBI Taxonomy" id="1803177"/>
    <lineage>
        <taxon>Bacteria</taxon>
        <taxon>Bacillati</taxon>
        <taxon>Actinomycetota</taxon>
        <taxon>Actinomycetes</taxon>
        <taxon>Actinomycetales</taxon>
        <taxon>Actinomycetaceae</taxon>
        <taxon>Arcanobacterium</taxon>
    </lineage>
</organism>
<evidence type="ECO:0000256" key="1">
    <source>
        <dbReference type="SAM" id="Coils"/>
    </source>
</evidence>
<name>A0ABT9N952_9ACTO</name>
<feature type="coiled-coil region" evidence="1">
    <location>
        <begin position="112"/>
        <end position="139"/>
    </location>
</feature>
<keyword evidence="1" id="KW-0175">Coiled coil</keyword>
<feature type="region of interest" description="Disordered" evidence="2">
    <location>
        <begin position="250"/>
        <end position="323"/>
    </location>
</feature>
<evidence type="ECO:0000256" key="2">
    <source>
        <dbReference type="SAM" id="MobiDB-lite"/>
    </source>
</evidence>
<comment type="caution">
    <text evidence="3">The sequence shown here is derived from an EMBL/GenBank/DDBJ whole genome shotgun (WGS) entry which is preliminary data.</text>
</comment>
<dbReference type="EMBL" id="JAUSQW010000001">
    <property type="protein sequence ID" value="MDP9800222.1"/>
    <property type="molecule type" value="Genomic_DNA"/>
</dbReference>
<evidence type="ECO:0000313" key="4">
    <source>
        <dbReference type="Proteomes" id="UP001235966"/>
    </source>
</evidence>